<organism evidence="2 3">
    <name type="scientific">Immersiella caudata</name>
    <dbReference type="NCBI Taxonomy" id="314043"/>
    <lineage>
        <taxon>Eukaryota</taxon>
        <taxon>Fungi</taxon>
        <taxon>Dikarya</taxon>
        <taxon>Ascomycota</taxon>
        <taxon>Pezizomycotina</taxon>
        <taxon>Sordariomycetes</taxon>
        <taxon>Sordariomycetidae</taxon>
        <taxon>Sordariales</taxon>
        <taxon>Lasiosphaeriaceae</taxon>
        <taxon>Immersiella</taxon>
    </lineage>
</organism>
<gene>
    <name evidence="2" type="ORF">B0T14DRAFT_246680</name>
</gene>
<name>A0AA39WJ83_9PEZI</name>
<evidence type="ECO:0000256" key="1">
    <source>
        <dbReference type="SAM" id="MobiDB-lite"/>
    </source>
</evidence>
<comment type="caution">
    <text evidence="2">The sequence shown here is derived from an EMBL/GenBank/DDBJ whole genome shotgun (WGS) entry which is preliminary data.</text>
</comment>
<proteinExistence type="predicted"/>
<sequence>MLSTATAMEEDAETVGLAESPAIGKEKVHRNKRERRQFGKQATFTESLESLPVQLRRQLWLSKCDRENAQSLAPDATSSDLSSPKSAGKPAVSGSGCDNSPPESLPLELSVDSPSPPGEDQESAADDPFRDALQVPGCSPMVWVYPHGTSLIHPNFHDRYRELVNIFRINAEDHLRLRDKVHYIDYALRICGTSPTESHPSILVFCRQSEFKTLRTILTSKELKYQYHPHQPSAKFPKLPWSSRAPAAVEGKPFFNLYFWRQQRPRTLLAREEEAHIIRNTRSRPGLPLPGEPTLMVQRLTLCGLTVWHRAGYLLSTLGCVITIGDMSCAITTAHAWQSSRVPKDKEPASVSDSDTDSTDCSQSDGDGAFDNVQYDSPTEDDDESFSEGDSPWIAHSAKESPVGSDHKHLSSVMFNTPDELYENNASDFDWAIVKLEDPRDHLPNAFYDPDLSALTFISGVADCPPAYETPVLVISDQIRPRKGVLHPVITMLGGVNGRAGSPVWTMIMDENNG</sequence>
<protein>
    <submittedName>
        <fullName evidence="2">Uncharacterized protein</fullName>
    </submittedName>
</protein>
<feature type="compositionally biased region" description="Acidic residues" evidence="1">
    <location>
        <begin position="378"/>
        <end position="387"/>
    </location>
</feature>
<reference evidence="2" key="1">
    <citation type="submission" date="2023-06" db="EMBL/GenBank/DDBJ databases">
        <title>Genome-scale phylogeny and comparative genomics of the fungal order Sordariales.</title>
        <authorList>
            <consortium name="Lawrence Berkeley National Laboratory"/>
            <person name="Hensen N."/>
            <person name="Bonometti L."/>
            <person name="Westerberg I."/>
            <person name="Brannstrom I.O."/>
            <person name="Guillou S."/>
            <person name="Cros-Aarteil S."/>
            <person name="Calhoun S."/>
            <person name="Haridas S."/>
            <person name="Kuo A."/>
            <person name="Mondo S."/>
            <person name="Pangilinan J."/>
            <person name="Riley R."/>
            <person name="Labutti K."/>
            <person name="Andreopoulos B."/>
            <person name="Lipzen A."/>
            <person name="Chen C."/>
            <person name="Yanf M."/>
            <person name="Daum C."/>
            <person name="Ng V."/>
            <person name="Clum A."/>
            <person name="Steindorff A."/>
            <person name="Ohm R."/>
            <person name="Martin F."/>
            <person name="Silar P."/>
            <person name="Natvig D."/>
            <person name="Lalanne C."/>
            <person name="Gautier V."/>
            <person name="Ament-Velasquez S.L."/>
            <person name="Kruys A."/>
            <person name="Hutchinson M.I."/>
            <person name="Powell A.J."/>
            <person name="Barry K."/>
            <person name="Miller A.N."/>
            <person name="Grigoriev I.V."/>
            <person name="Debuchy R."/>
            <person name="Gladieux P."/>
            <person name="Thoren M.H."/>
            <person name="Johannesson H."/>
        </authorList>
    </citation>
    <scope>NUCLEOTIDE SEQUENCE</scope>
    <source>
        <strain evidence="2">CBS 606.72</strain>
    </source>
</reference>
<accession>A0AA39WJ83</accession>
<feature type="region of interest" description="Disordered" evidence="1">
    <location>
        <begin position="1"/>
        <end position="47"/>
    </location>
</feature>
<evidence type="ECO:0000313" key="2">
    <source>
        <dbReference type="EMBL" id="KAK0616428.1"/>
    </source>
</evidence>
<keyword evidence="3" id="KW-1185">Reference proteome</keyword>
<dbReference type="AlphaFoldDB" id="A0AA39WJ83"/>
<dbReference type="Proteomes" id="UP001175000">
    <property type="component" value="Unassembled WGS sequence"/>
</dbReference>
<feature type="region of interest" description="Disordered" evidence="1">
    <location>
        <begin position="340"/>
        <end position="409"/>
    </location>
</feature>
<feature type="compositionally biased region" description="Polar residues" evidence="1">
    <location>
        <begin position="76"/>
        <end position="85"/>
    </location>
</feature>
<evidence type="ECO:0000313" key="3">
    <source>
        <dbReference type="Proteomes" id="UP001175000"/>
    </source>
</evidence>
<feature type="region of interest" description="Disordered" evidence="1">
    <location>
        <begin position="69"/>
        <end position="126"/>
    </location>
</feature>
<dbReference type="EMBL" id="JAULSU010000005">
    <property type="protein sequence ID" value="KAK0616428.1"/>
    <property type="molecule type" value="Genomic_DNA"/>
</dbReference>